<sequence length="425" mass="48085">MQSLFNLGLGLCLLSSCCISINHAALLYPTNSEYGLFMAIAIPISLPHRNVFLSYNYEFNYYQPEHVYKFPPILMGQDFEDGYLTYPTHNARESRDCKNCTVSANSTQPEMTNIPPEKETSETPTKQRERRNLPMLTRKTFYAMISDKLDRSGYPAQACLLRLICETNASTLGEINGLLGNIVHVIFSPSSSRDEQLPTAYYQAEFDGLQQHDAYLAFVPSSTHGVFAALAVPLELPHRNVFVSYNFEANYNSPYNWSLPTLFQNGPIESEEVELSRKATKLQHADNDSGEQEQEQNVEGSGSEEQQTTVMPQRERRALLTRSNIYHILMDKFKRSGFAGESCLLRLICEINAAELGELNGVLGSLMHVLFSPSTSEPEQLPLHFYQAELDGWHNQCQHYEQGCGHSLLGLISEPFEQMLQRIEI</sequence>
<evidence type="ECO:0000313" key="3">
    <source>
        <dbReference type="Proteomes" id="UP000504633"/>
    </source>
</evidence>
<dbReference type="SMART" id="SM00718">
    <property type="entry name" value="DM4_12"/>
    <property type="match status" value="2"/>
</dbReference>
<name>A0A6J1M7H1_DROHY</name>
<dbReference type="InterPro" id="IPR006631">
    <property type="entry name" value="DM4_12"/>
</dbReference>
<feature type="chain" id="PRO_5027025212" evidence="2">
    <location>
        <begin position="25"/>
        <end position="425"/>
    </location>
</feature>
<dbReference type="Proteomes" id="UP000504633">
    <property type="component" value="Unplaced"/>
</dbReference>
<keyword evidence="3" id="KW-1185">Reference proteome</keyword>
<evidence type="ECO:0000256" key="2">
    <source>
        <dbReference type="SAM" id="SignalP"/>
    </source>
</evidence>
<evidence type="ECO:0000313" key="4">
    <source>
        <dbReference type="RefSeq" id="XP_023172816.2"/>
    </source>
</evidence>
<feature type="region of interest" description="Disordered" evidence="1">
    <location>
        <begin position="104"/>
        <end position="130"/>
    </location>
</feature>
<feature type="region of interest" description="Disordered" evidence="1">
    <location>
        <begin position="274"/>
        <end position="314"/>
    </location>
</feature>
<dbReference type="Pfam" id="PF07841">
    <property type="entry name" value="DM4_12"/>
    <property type="match status" value="2"/>
</dbReference>
<feature type="signal peptide" evidence="2">
    <location>
        <begin position="1"/>
        <end position="24"/>
    </location>
</feature>
<organism evidence="3 4">
    <name type="scientific">Drosophila hydei</name>
    <name type="common">Fruit fly</name>
    <dbReference type="NCBI Taxonomy" id="7224"/>
    <lineage>
        <taxon>Eukaryota</taxon>
        <taxon>Metazoa</taxon>
        <taxon>Ecdysozoa</taxon>
        <taxon>Arthropoda</taxon>
        <taxon>Hexapoda</taxon>
        <taxon>Insecta</taxon>
        <taxon>Pterygota</taxon>
        <taxon>Neoptera</taxon>
        <taxon>Endopterygota</taxon>
        <taxon>Diptera</taxon>
        <taxon>Brachycera</taxon>
        <taxon>Muscomorpha</taxon>
        <taxon>Ephydroidea</taxon>
        <taxon>Drosophilidae</taxon>
        <taxon>Drosophila</taxon>
    </lineage>
</organism>
<keyword evidence="2" id="KW-0732">Signal</keyword>
<reference evidence="4" key="1">
    <citation type="submission" date="2025-08" db="UniProtKB">
        <authorList>
            <consortium name="RefSeq"/>
        </authorList>
    </citation>
    <scope>IDENTIFICATION</scope>
    <source>
        <strain evidence="4">15085-1641.00</strain>
        <tissue evidence="4">Whole body</tissue>
    </source>
</reference>
<dbReference type="OMA" id="NLPTNWE"/>
<proteinExistence type="predicted"/>
<dbReference type="GeneID" id="111600770"/>
<accession>A0A6J1M7H1</accession>
<dbReference type="KEGG" id="dhe:111600770"/>
<dbReference type="PANTHER" id="PTHR21398">
    <property type="entry name" value="AGAP007094-PA"/>
    <property type="match status" value="1"/>
</dbReference>
<feature type="compositionally biased region" description="Basic and acidic residues" evidence="1">
    <location>
        <begin position="116"/>
        <end position="130"/>
    </location>
</feature>
<dbReference type="RefSeq" id="XP_023172816.2">
    <property type="nucleotide sequence ID" value="XM_023317048.2"/>
</dbReference>
<dbReference type="PANTHER" id="PTHR21398:SF22">
    <property type="entry name" value="IP12060P-RELATED"/>
    <property type="match status" value="1"/>
</dbReference>
<feature type="compositionally biased region" description="Polar residues" evidence="1">
    <location>
        <begin position="297"/>
        <end position="311"/>
    </location>
</feature>
<gene>
    <name evidence="4" type="primary">LOC111600770</name>
</gene>
<dbReference type="AlphaFoldDB" id="A0A6J1M7H1"/>
<protein>
    <submittedName>
        <fullName evidence="4">Uncharacterized protein LOC111600770</fullName>
    </submittedName>
</protein>
<evidence type="ECO:0000256" key="1">
    <source>
        <dbReference type="SAM" id="MobiDB-lite"/>
    </source>
</evidence>
<dbReference type="OrthoDB" id="6340174at2759"/>